<dbReference type="Proteomes" id="UP001596481">
    <property type="component" value="Unassembled WGS sequence"/>
</dbReference>
<feature type="region of interest" description="Disordered" evidence="1">
    <location>
        <begin position="313"/>
        <end position="339"/>
    </location>
</feature>
<evidence type="ECO:0000313" key="4">
    <source>
        <dbReference type="EMBL" id="MFC7204490.1"/>
    </source>
</evidence>
<feature type="compositionally biased region" description="Basic and acidic residues" evidence="1">
    <location>
        <begin position="328"/>
        <end position="339"/>
    </location>
</feature>
<reference evidence="4 5" key="1">
    <citation type="journal article" date="2019" name="Int. J. Syst. Evol. Microbiol.">
        <title>The Global Catalogue of Microorganisms (GCM) 10K type strain sequencing project: providing services to taxonomists for standard genome sequencing and annotation.</title>
        <authorList>
            <consortium name="The Broad Institute Genomics Platform"/>
            <consortium name="The Broad Institute Genome Sequencing Center for Infectious Disease"/>
            <person name="Wu L."/>
            <person name="Ma J."/>
        </authorList>
    </citation>
    <scope>NUCLEOTIDE SEQUENCE [LARGE SCALE GENOMIC DNA]</scope>
    <source>
        <strain evidence="4 5">DSM 29988</strain>
    </source>
</reference>
<dbReference type="Pfam" id="PF13559">
    <property type="entry name" value="DUF4129"/>
    <property type="match status" value="1"/>
</dbReference>
<evidence type="ECO:0000313" key="5">
    <source>
        <dbReference type="Proteomes" id="UP001596481"/>
    </source>
</evidence>
<gene>
    <name evidence="4" type="ORF">ACFQJC_13265</name>
</gene>
<dbReference type="InterPro" id="IPR025403">
    <property type="entry name" value="TgpA-like_C"/>
</dbReference>
<accession>A0ABD5ZHQ2</accession>
<dbReference type="EMBL" id="JBHTAA010000005">
    <property type="protein sequence ID" value="MFC7204490.1"/>
    <property type="molecule type" value="Genomic_DNA"/>
</dbReference>
<evidence type="ECO:0000256" key="2">
    <source>
        <dbReference type="SAM" id="Phobius"/>
    </source>
</evidence>
<evidence type="ECO:0000259" key="3">
    <source>
        <dbReference type="Pfam" id="PF13559"/>
    </source>
</evidence>
<dbReference type="AlphaFoldDB" id="A0ABD5ZHQ2"/>
<comment type="caution">
    <text evidence="4">The sequence shown here is derived from an EMBL/GenBank/DDBJ whole genome shotgun (WGS) entry which is preliminary data.</text>
</comment>
<feature type="domain" description="Protein-glutamine gamma-glutamyltransferase-like C-terminal" evidence="3">
    <location>
        <begin position="241"/>
        <end position="307"/>
    </location>
</feature>
<protein>
    <submittedName>
        <fullName evidence="4">DUF4129 domain-containing protein</fullName>
    </submittedName>
</protein>
<feature type="transmembrane region" description="Helical" evidence="2">
    <location>
        <begin position="171"/>
        <end position="189"/>
    </location>
</feature>
<keyword evidence="2" id="KW-0812">Transmembrane</keyword>
<evidence type="ECO:0000256" key="1">
    <source>
        <dbReference type="SAM" id="MobiDB-lite"/>
    </source>
</evidence>
<keyword evidence="2" id="KW-1133">Transmembrane helix</keyword>
<sequence length="339" mass="34146">MDSASLRALALALLAVVALSVAAATIDTTVISGGGPSGFGAGDSGGVGSGATESPGFRPTPGDGGDFSIPTPCLPWLLSPTFLGAVVLAFLVLGGLAYRETGSLLPPIAITLALGPPVILFIALLTTCQRDISFPSRVAAVAENASLFPAGGGGALGDGSAAAQNVPVPTALFGVFLVVALAVAVVLLFTSTGDDRDDADDSLDADEAAVSPDVAAVGRAAGAAAQRIEAGDGDVENEVFRAWSSMTELLDVPNRASATPAEFAATAVDAGMSRDDVTALTTLFEEVRYGGFEANTERETRAIDALRNIESTYADGSADASDADDPQDASHGESREDSR</sequence>
<organism evidence="4 5">
    <name type="scientific">Haloferax namakaokahaiae</name>
    <dbReference type="NCBI Taxonomy" id="1748331"/>
    <lineage>
        <taxon>Archaea</taxon>
        <taxon>Methanobacteriati</taxon>
        <taxon>Methanobacteriota</taxon>
        <taxon>Stenosarchaea group</taxon>
        <taxon>Halobacteria</taxon>
        <taxon>Halobacteriales</taxon>
        <taxon>Haloferacaceae</taxon>
        <taxon>Haloferax</taxon>
    </lineage>
</organism>
<feature type="transmembrane region" description="Helical" evidence="2">
    <location>
        <begin position="76"/>
        <end position="97"/>
    </location>
</feature>
<keyword evidence="2" id="KW-0472">Membrane</keyword>
<feature type="transmembrane region" description="Helical" evidence="2">
    <location>
        <begin position="104"/>
        <end position="125"/>
    </location>
</feature>
<name>A0ABD5ZHQ2_9EURY</name>
<feature type="region of interest" description="Disordered" evidence="1">
    <location>
        <begin position="42"/>
        <end position="64"/>
    </location>
</feature>
<keyword evidence="5" id="KW-1185">Reference proteome</keyword>
<dbReference type="RefSeq" id="WP_390224235.1">
    <property type="nucleotide sequence ID" value="NZ_JBHTAA010000005.1"/>
</dbReference>
<proteinExistence type="predicted"/>